<feature type="domain" description="RING-type" evidence="3">
    <location>
        <begin position="98"/>
        <end position="151"/>
    </location>
</feature>
<keyword evidence="2" id="KW-0812">Transmembrane</keyword>
<dbReference type="PROSITE" id="PS50089">
    <property type="entry name" value="ZF_RING_2"/>
    <property type="match status" value="1"/>
</dbReference>
<gene>
    <name evidence="4" type="ORF">NESM_000846500</name>
</gene>
<comment type="caution">
    <text evidence="4">The sequence shown here is derived from an EMBL/GenBank/DDBJ whole genome shotgun (WGS) entry which is preliminary data.</text>
</comment>
<dbReference type="GO" id="GO:0008270">
    <property type="term" value="F:zinc ion binding"/>
    <property type="evidence" value="ECO:0007669"/>
    <property type="project" value="UniProtKB-KW"/>
</dbReference>
<dbReference type="AlphaFoldDB" id="A0AAW0F0V8"/>
<accession>A0AAW0F0V8</accession>
<evidence type="ECO:0000256" key="2">
    <source>
        <dbReference type="SAM" id="Phobius"/>
    </source>
</evidence>
<evidence type="ECO:0000313" key="5">
    <source>
        <dbReference type="Proteomes" id="UP001430356"/>
    </source>
</evidence>
<keyword evidence="1" id="KW-0863">Zinc-finger</keyword>
<keyword evidence="5" id="KW-1185">Reference proteome</keyword>
<evidence type="ECO:0000259" key="3">
    <source>
        <dbReference type="PROSITE" id="PS50089"/>
    </source>
</evidence>
<dbReference type="Gene3D" id="3.30.40.10">
    <property type="entry name" value="Zinc/RING finger domain, C3HC4 (zinc finger)"/>
    <property type="match status" value="1"/>
</dbReference>
<dbReference type="EMBL" id="JAECZO010000177">
    <property type="protein sequence ID" value="KAK7198809.1"/>
    <property type="molecule type" value="Genomic_DNA"/>
</dbReference>
<dbReference type="InterPro" id="IPR013083">
    <property type="entry name" value="Znf_RING/FYVE/PHD"/>
</dbReference>
<keyword evidence="2" id="KW-1133">Transmembrane helix</keyword>
<feature type="transmembrane region" description="Helical" evidence="2">
    <location>
        <begin position="12"/>
        <end position="29"/>
    </location>
</feature>
<sequence length="162" mass="18051">MPYINTGNPTLSLVLSVAMAVVVGGAYLYDLYKQRSSEQELEKEVETAYYRLPAPQDCAAVCARAIEEDMLEQHAEASDNPWTAEALAGTNGTRRGMCVSCLERRQRFMFLLCRHICYCEPCLIGAAHAHQEVVPRLRHDGPVKLPCPICRKVGFVVKTYAS</sequence>
<dbReference type="Proteomes" id="UP001430356">
    <property type="component" value="Unassembled WGS sequence"/>
</dbReference>
<keyword evidence="1" id="KW-0479">Metal-binding</keyword>
<organism evidence="4 5">
    <name type="scientific">Novymonas esmeraldas</name>
    <dbReference type="NCBI Taxonomy" id="1808958"/>
    <lineage>
        <taxon>Eukaryota</taxon>
        <taxon>Discoba</taxon>
        <taxon>Euglenozoa</taxon>
        <taxon>Kinetoplastea</taxon>
        <taxon>Metakinetoplastina</taxon>
        <taxon>Trypanosomatida</taxon>
        <taxon>Trypanosomatidae</taxon>
        <taxon>Novymonas</taxon>
    </lineage>
</organism>
<evidence type="ECO:0000313" key="4">
    <source>
        <dbReference type="EMBL" id="KAK7198809.1"/>
    </source>
</evidence>
<protein>
    <submittedName>
        <fullName evidence="4">Zinc finger, C3HC4 type (RING finger) containing protein</fullName>
    </submittedName>
</protein>
<proteinExistence type="predicted"/>
<evidence type="ECO:0000256" key="1">
    <source>
        <dbReference type="PROSITE-ProRule" id="PRU00175"/>
    </source>
</evidence>
<dbReference type="SUPFAM" id="SSF57850">
    <property type="entry name" value="RING/U-box"/>
    <property type="match status" value="1"/>
</dbReference>
<dbReference type="InterPro" id="IPR001841">
    <property type="entry name" value="Znf_RING"/>
</dbReference>
<name>A0AAW0F0V8_9TRYP</name>
<keyword evidence="1" id="KW-0862">Zinc</keyword>
<reference evidence="4 5" key="1">
    <citation type="journal article" date="2021" name="MBio">
        <title>A New Model Trypanosomatid, Novymonas esmeraldas: Genomic Perception of Its 'Candidatus Pandoraea novymonadis' Endosymbiont.</title>
        <authorList>
            <person name="Zakharova A."/>
            <person name="Saura A."/>
            <person name="Butenko A."/>
            <person name="Podesvova L."/>
            <person name="Warmusova S."/>
            <person name="Kostygov A.Y."/>
            <person name="Nenarokova A."/>
            <person name="Lukes J."/>
            <person name="Opperdoes F.R."/>
            <person name="Yurchenko V."/>
        </authorList>
    </citation>
    <scope>NUCLEOTIDE SEQUENCE [LARGE SCALE GENOMIC DNA]</scope>
    <source>
        <strain evidence="4 5">E262AT.01</strain>
    </source>
</reference>
<keyword evidence="2" id="KW-0472">Membrane</keyword>